<dbReference type="Proteomes" id="UP000006053">
    <property type="component" value="Chromosome"/>
</dbReference>
<evidence type="ECO:0000313" key="1">
    <source>
        <dbReference type="EMBL" id="AFM01711.1"/>
    </source>
</evidence>
<reference evidence="2" key="1">
    <citation type="submission" date="2012-06" db="EMBL/GenBank/DDBJ databases">
        <title>Complete sequence of Desulfitobacterium dehalogenans ATCC 51507.</title>
        <authorList>
            <person name="Lucas S."/>
            <person name="Han J."/>
            <person name="Lapidus A."/>
            <person name="Cheng J.-F."/>
            <person name="Goodwin L."/>
            <person name="Pitluck S."/>
            <person name="Peters L."/>
            <person name="Ovchinnikova G."/>
            <person name="Teshima H."/>
            <person name="Detter J.C."/>
            <person name="Han C."/>
            <person name="Tapia R."/>
            <person name="Land M."/>
            <person name="Hauser L."/>
            <person name="Kyrpides N."/>
            <person name="Ivanova N."/>
            <person name="Pagani I."/>
            <person name="Kruse T."/>
            <person name="de Vos W.M."/>
            <person name="Smidt H."/>
            <person name="Woyke T."/>
        </authorList>
    </citation>
    <scope>NUCLEOTIDE SEQUENCE [LARGE SCALE GENOMIC DNA]</scope>
    <source>
        <strain evidence="2">ATCC 51507 / DSM 9161 / JW/IU-DC1</strain>
    </source>
</reference>
<sequence>MAIDICRDRESLLKGNAAFRRLKSYKDRTFGEYIPPELYGIVKIENRMGVIR</sequence>
<proteinExistence type="predicted"/>
<dbReference type="EMBL" id="CP003348">
    <property type="protein sequence ID" value="AFM01711.1"/>
    <property type="molecule type" value="Genomic_DNA"/>
</dbReference>
<organism evidence="1 2">
    <name type="scientific">Desulfitobacterium dehalogenans (strain ATCC 51507 / DSM 9161 / JW/IU-DC1)</name>
    <dbReference type="NCBI Taxonomy" id="756499"/>
    <lineage>
        <taxon>Bacteria</taxon>
        <taxon>Bacillati</taxon>
        <taxon>Bacillota</taxon>
        <taxon>Clostridia</taxon>
        <taxon>Eubacteriales</taxon>
        <taxon>Desulfitobacteriaceae</taxon>
        <taxon>Desulfitobacterium</taxon>
    </lineage>
</organism>
<gene>
    <name evidence="1" type="ordered locus">Desde_3429</name>
</gene>
<keyword evidence="2" id="KW-1185">Reference proteome</keyword>
<reference evidence="1 2" key="2">
    <citation type="journal article" date="2015" name="J. Bacteriol.">
        <title>Genomic, proteomic, and biochemical analysis of the organohalide respiratory pathway in Desulfitobacterium dehalogenans.</title>
        <authorList>
            <person name="Kruse T."/>
            <person name="van de Pas B.A."/>
            <person name="Atteia A."/>
            <person name="Krab K."/>
            <person name="Hagen W.R."/>
            <person name="Goodwin L."/>
            <person name="Chain P."/>
            <person name="Boeren S."/>
            <person name="Maphosa F."/>
            <person name="Schraa G."/>
            <person name="de Vos W.M."/>
            <person name="van der Oost J."/>
            <person name="Smidt H."/>
            <person name="Stams A.J."/>
        </authorList>
    </citation>
    <scope>NUCLEOTIDE SEQUENCE [LARGE SCALE GENOMIC DNA]</scope>
    <source>
        <strain evidence="2">ATCC 51507 / DSM 9161 / JW/IU-DC1</strain>
    </source>
</reference>
<dbReference type="HOGENOM" id="CLU_3079128_0_0_9"/>
<dbReference type="KEGG" id="ddh:Desde_3429"/>
<evidence type="ECO:0000313" key="2">
    <source>
        <dbReference type="Proteomes" id="UP000006053"/>
    </source>
</evidence>
<accession>I4ACM6</accession>
<protein>
    <submittedName>
        <fullName evidence="1">Uncharacterized protein</fullName>
    </submittedName>
</protein>
<dbReference type="STRING" id="756499.Desde_3429"/>
<dbReference type="AlphaFoldDB" id="I4ACM6"/>
<name>I4ACM6_DESDJ</name>